<evidence type="ECO:0000313" key="1">
    <source>
        <dbReference type="EMBL" id="KAE9045889.1"/>
    </source>
</evidence>
<evidence type="ECO:0000313" key="2">
    <source>
        <dbReference type="Proteomes" id="UP000435112"/>
    </source>
</evidence>
<dbReference type="AlphaFoldDB" id="A0A6A3NTC9"/>
<name>A0A6A3NTC9_9STRA</name>
<accession>A0A6A3NTC9</accession>
<organism evidence="1 2">
    <name type="scientific">Phytophthora rubi</name>
    <dbReference type="NCBI Taxonomy" id="129364"/>
    <lineage>
        <taxon>Eukaryota</taxon>
        <taxon>Sar</taxon>
        <taxon>Stramenopiles</taxon>
        <taxon>Oomycota</taxon>
        <taxon>Peronosporomycetes</taxon>
        <taxon>Peronosporales</taxon>
        <taxon>Peronosporaceae</taxon>
        <taxon>Phytophthora</taxon>
    </lineage>
</organism>
<reference evidence="1 2" key="1">
    <citation type="submission" date="2018-09" db="EMBL/GenBank/DDBJ databases">
        <title>Genomic investigation of the strawberry pathogen Phytophthora fragariae indicates pathogenicity is determined by transcriptional variation in three key races.</title>
        <authorList>
            <person name="Adams T.M."/>
            <person name="Armitage A.D."/>
            <person name="Sobczyk M.K."/>
            <person name="Bates H.J."/>
            <person name="Dunwell J.M."/>
            <person name="Nellist C.F."/>
            <person name="Harrison R.J."/>
        </authorList>
    </citation>
    <scope>NUCLEOTIDE SEQUENCE [LARGE SCALE GENOMIC DNA]</scope>
    <source>
        <strain evidence="1 2">SCRP324</strain>
    </source>
</reference>
<dbReference type="EMBL" id="QXFU01000062">
    <property type="protein sequence ID" value="KAE9045889.1"/>
    <property type="molecule type" value="Genomic_DNA"/>
</dbReference>
<proteinExistence type="predicted"/>
<dbReference type="Proteomes" id="UP000435112">
    <property type="component" value="Unassembled WGS sequence"/>
</dbReference>
<sequence>MAISRPLWVWMIGATGWVEPAIFSPASLATNVRCRCRWWWSTVVVSYHIGVCPPPLGSVVAGTSGAITA</sequence>
<protein>
    <submittedName>
        <fullName evidence="1">Uncharacterized protein</fullName>
    </submittedName>
</protein>
<gene>
    <name evidence="1" type="ORF">PR002_g1969</name>
</gene>
<comment type="caution">
    <text evidence="1">The sequence shown here is derived from an EMBL/GenBank/DDBJ whole genome shotgun (WGS) entry which is preliminary data.</text>
</comment>